<dbReference type="EnsemblPlants" id="ORGLA05G0132800.1">
    <property type="protein sequence ID" value="ORGLA05G0132800.1"/>
    <property type="gene ID" value="ORGLA05G0132800"/>
</dbReference>
<evidence type="ECO:0000256" key="8">
    <source>
        <dbReference type="SAM" id="MobiDB-lite"/>
    </source>
</evidence>
<sequence>MEESKESSKLERLRSTAKQQKGKLYIIKICISMLICGSPKSHIEVFTQSGWQEFLNAQTTISYQCKSIGGERGTPHTGDRSGDRWARDGSHGDRPHRRGRKGGGAGGREVGEASMARSVSQRPDPCPGGRLGGCRRWSSSSSLELGAGDPELLEAGGRGWRWPPPVGDGGRDTAAHLLLASARRRALLTAATHR</sequence>
<dbReference type="HOGENOM" id="CLU_123147_0_0_1"/>
<dbReference type="Gramene" id="ORGLA05G0132800.1">
    <property type="protein sequence ID" value="ORGLA05G0132800.1"/>
    <property type="gene ID" value="ORGLA05G0132800"/>
</dbReference>
<evidence type="ECO:0000256" key="2">
    <source>
        <dbReference type="ARBA" id="ARBA00022473"/>
    </source>
</evidence>
<dbReference type="Proteomes" id="UP000007306">
    <property type="component" value="Chromosome 5"/>
</dbReference>
<evidence type="ECO:0000256" key="5">
    <source>
        <dbReference type="ARBA" id="ARBA00022989"/>
    </source>
</evidence>
<dbReference type="Pfam" id="PF08137">
    <property type="entry name" value="DVL"/>
    <property type="match status" value="1"/>
</dbReference>
<organism evidence="9 10">
    <name type="scientific">Oryza glaberrima</name>
    <name type="common">African rice</name>
    <dbReference type="NCBI Taxonomy" id="4538"/>
    <lineage>
        <taxon>Eukaryota</taxon>
        <taxon>Viridiplantae</taxon>
        <taxon>Streptophyta</taxon>
        <taxon>Embryophyta</taxon>
        <taxon>Tracheophyta</taxon>
        <taxon>Spermatophyta</taxon>
        <taxon>Magnoliopsida</taxon>
        <taxon>Liliopsida</taxon>
        <taxon>Poales</taxon>
        <taxon>Poaceae</taxon>
        <taxon>BOP clade</taxon>
        <taxon>Oryzoideae</taxon>
        <taxon>Oryzeae</taxon>
        <taxon>Oryzinae</taxon>
        <taxon>Oryza</taxon>
    </lineage>
</organism>
<proteinExistence type="inferred from homology"/>
<evidence type="ECO:0000256" key="4">
    <source>
        <dbReference type="ARBA" id="ARBA00022692"/>
    </source>
</evidence>
<evidence type="ECO:0000256" key="7">
    <source>
        <dbReference type="ARBA" id="ARBA00024340"/>
    </source>
</evidence>
<evidence type="ECO:0000256" key="1">
    <source>
        <dbReference type="ARBA" id="ARBA00004162"/>
    </source>
</evidence>
<evidence type="ECO:0000256" key="6">
    <source>
        <dbReference type="ARBA" id="ARBA00023136"/>
    </source>
</evidence>
<dbReference type="GO" id="GO:0008285">
    <property type="term" value="P:negative regulation of cell population proliferation"/>
    <property type="evidence" value="ECO:0007669"/>
    <property type="project" value="InterPro"/>
</dbReference>
<evidence type="ECO:0000313" key="10">
    <source>
        <dbReference type="Proteomes" id="UP000007306"/>
    </source>
</evidence>
<keyword evidence="2" id="KW-0217">Developmental protein</keyword>
<dbReference type="GO" id="GO:0048367">
    <property type="term" value="P:shoot system development"/>
    <property type="evidence" value="ECO:0007669"/>
    <property type="project" value="UniProtKB-ARBA"/>
</dbReference>
<evidence type="ECO:0000313" key="9">
    <source>
        <dbReference type="EnsemblPlants" id="ORGLA05G0132800.1"/>
    </source>
</evidence>
<keyword evidence="3" id="KW-1003">Cell membrane</keyword>
<dbReference type="AlphaFoldDB" id="I1PVD0"/>
<keyword evidence="5" id="KW-1133">Transmembrane helix</keyword>
<name>I1PVD0_ORYGL</name>
<keyword evidence="6" id="KW-0472">Membrane</keyword>
<feature type="region of interest" description="Disordered" evidence="8">
    <location>
        <begin position="67"/>
        <end position="133"/>
    </location>
</feature>
<feature type="compositionally biased region" description="Basic and acidic residues" evidence="8">
    <location>
        <begin position="73"/>
        <end position="93"/>
    </location>
</feature>
<keyword evidence="4" id="KW-0812">Transmembrane</keyword>
<comment type="similarity">
    <text evidence="7">Belongs to the DVL/RTFL small polypeptides family.</text>
</comment>
<reference evidence="9" key="1">
    <citation type="submission" date="2015-06" db="UniProtKB">
        <authorList>
            <consortium name="EnsemblPlants"/>
        </authorList>
    </citation>
    <scope>IDENTIFICATION</scope>
</reference>
<accession>I1PVD0</accession>
<keyword evidence="10" id="KW-1185">Reference proteome</keyword>
<reference evidence="9 10" key="2">
    <citation type="submission" date="2018-04" db="EMBL/GenBank/DDBJ databases">
        <title>OglaRS2 (Oryza glaberrima Reference Sequence Version 2).</title>
        <authorList>
            <person name="Zhang J."/>
            <person name="Kudrna D."/>
            <person name="Lee S."/>
            <person name="Talag J."/>
            <person name="Rajasekar S."/>
            <person name="Wing R.A."/>
        </authorList>
    </citation>
    <scope>NUCLEOTIDE SEQUENCE [LARGE SCALE GENOMIC DNA]</scope>
    <source>
        <strain evidence="9 10">cv. IRGC 96717</strain>
    </source>
</reference>
<dbReference type="InterPro" id="IPR012552">
    <property type="entry name" value="DVL"/>
</dbReference>
<comment type="subcellular location">
    <subcellularLocation>
        <location evidence="1">Cell membrane</location>
        <topology evidence="1">Single-pass membrane protein</topology>
    </subcellularLocation>
</comment>
<dbReference type="OMA" id="QCKSIGG"/>
<dbReference type="GO" id="GO:0005886">
    <property type="term" value="C:plasma membrane"/>
    <property type="evidence" value="ECO:0007669"/>
    <property type="project" value="UniProtKB-SubCell"/>
</dbReference>
<evidence type="ECO:0000256" key="3">
    <source>
        <dbReference type="ARBA" id="ARBA00022475"/>
    </source>
</evidence>
<protein>
    <submittedName>
        <fullName evidence="9">Uncharacterized protein</fullName>
    </submittedName>
</protein>